<gene>
    <name evidence="1" type="ORF">AB4Y32_40435</name>
</gene>
<keyword evidence="2" id="KW-1185">Reference proteome</keyword>
<comment type="caution">
    <text evidence="1">The sequence shown here is derived from an EMBL/GenBank/DDBJ whole genome shotgun (WGS) entry which is preliminary data.</text>
</comment>
<dbReference type="Proteomes" id="UP001558850">
    <property type="component" value="Unassembled WGS sequence"/>
</dbReference>
<sequence length="156" mass="16897">RAATLSRFEAHGIGGERLILEGPSPRAEYLAAYGRVDIALSPFPYPGGTTTAEALWMGVPVLGMKGDRFVTHICESLLHTAGMGEWIAADEQAYLRKAIAFASDAQALARLRAGLRAQVLGSPLCDAPRFARHLEEAFEGMWSHYMAEAGRPLEQA</sequence>
<dbReference type="EMBL" id="JBFRCH010000115">
    <property type="protein sequence ID" value="MEX3937895.1"/>
    <property type="molecule type" value="Genomic_DNA"/>
</dbReference>
<reference evidence="1" key="1">
    <citation type="submission" date="2024-07" db="EMBL/GenBank/DDBJ databases">
        <title>A survey of Mimosa microsymbionts across Brazilian biomes reveals a high diversity of Paraburkholderia nodulating endemic species, but also that Cupriavidus is common as a symbiont of widespread species.</title>
        <authorList>
            <person name="Rouws L."/>
            <person name="Barauna A."/>
            <person name="Beukes C."/>
            <person name="Rouws J.R.C."/>
            <person name="De Faria S.M."/>
            <person name="Gross E."/>
            <person name="Bueno Dos Reis Junior F."/>
            <person name="Simon M.F."/>
            <person name="Maluk M."/>
            <person name="Odee D.W."/>
            <person name="Kenicer G."/>
            <person name="Young J.P.W."/>
            <person name="Reis V.M."/>
            <person name="Zilli J."/>
            <person name="James E.K."/>
        </authorList>
    </citation>
    <scope>NUCLEOTIDE SEQUENCE</scope>
    <source>
        <strain evidence="1">EG181B</strain>
    </source>
</reference>
<organism evidence="1 2">
    <name type="scientific">Paraburkholderia phymatum</name>
    <dbReference type="NCBI Taxonomy" id="148447"/>
    <lineage>
        <taxon>Bacteria</taxon>
        <taxon>Pseudomonadati</taxon>
        <taxon>Pseudomonadota</taxon>
        <taxon>Betaproteobacteria</taxon>
        <taxon>Burkholderiales</taxon>
        <taxon>Burkholderiaceae</taxon>
        <taxon>Paraburkholderia</taxon>
    </lineage>
</organism>
<feature type="non-terminal residue" evidence="1">
    <location>
        <position position="1"/>
    </location>
</feature>
<protein>
    <submittedName>
        <fullName evidence="1">Glycosyltransferase</fullName>
    </submittedName>
</protein>
<proteinExistence type="predicted"/>
<evidence type="ECO:0000313" key="1">
    <source>
        <dbReference type="EMBL" id="MEX3937895.1"/>
    </source>
</evidence>
<accession>A0ACC6UEG5</accession>
<name>A0ACC6UEG5_9BURK</name>
<evidence type="ECO:0000313" key="2">
    <source>
        <dbReference type="Proteomes" id="UP001558850"/>
    </source>
</evidence>